<proteinExistence type="predicted"/>
<dbReference type="PROSITE" id="PS00175">
    <property type="entry name" value="PG_MUTASE"/>
    <property type="match status" value="1"/>
</dbReference>
<dbReference type="EMBL" id="JAUSXV010000001">
    <property type="protein sequence ID" value="MDQ0648152.1"/>
    <property type="molecule type" value="Genomic_DNA"/>
</dbReference>
<keyword evidence="2" id="KW-0413">Isomerase</keyword>
<evidence type="ECO:0000313" key="5">
    <source>
        <dbReference type="EMBL" id="MDQ0648152.1"/>
    </source>
</evidence>
<feature type="active site" description="Proton donor/acceptor" evidence="3">
    <location>
        <position position="90"/>
    </location>
</feature>
<dbReference type="Proteomes" id="UP001244427">
    <property type="component" value="Unassembled WGS sequence"/>
</dbReference>
<evidence type="ECO:0000256" key="1">
    <source>
        <dbReference type="ARBA" id="ARBA00023152"/>
    </source>
</evidence>
<dbReference type="Pfam" id="PF00300">
    <property type="entry name" value="His_Phos_1"/>
    <property type="match status" value="1"/>
</dbReference>
<evidence type="ECO:0000256" key="3">
    <source>
        <dbReference type="PIRSR" id="PIRSR613078-1"/>
    </source>
</evidence>
<name>A0AAW8F0R8_9MICO</name>
<dbReference type="SMART" id="SM00855">
    <property type="entry name" value="PGAM"/>
    <property type="match status" value="1"/>
</dbReference>
<reference evidence="5 6" key="1">
    <citation type="submission" date="2023-07" db="EMBL/GenBank/DDBJ databases">
        <title>Comparative genomics of wheat-associated soil bacteria to identify genetic determinants of phenazine resistance.</title>
        <authorList>
            <person name="Mouncey N."/>
        </authorList>
    </citation>
    <scope>NUCLEOTIDE SEQUENCE [LARGE SCALE GENOMIC DNA]</scope>
    <source>
        <strain evidence="5 6">W4I9-1</strain>
    </source>
</reference>
<dbReference type="SUPFAM" id="SSF53254">
    <property type="entry name" value="Phosphoglycerate mutase-like"/>
    <property type="match status" value="1"/>
</dbReference>
<dbReference type="AlphaFoldDB" id="A0AAW8F0R8"/>
<sequence>MIPQDRHVPERLFLARHGQTSWNLEHRLQGQLDSPLTPEGLRQAKVIAEHLAGSDITVVCTSPLGRALRTAAIISERLDVELIEVEDLAEVHHGEMAGLTWEEIDVRYPEARADRAANRYGWGFPGGESYAQARARARRALSVCGWAASGVPLLVSHEMIGRMLRAELRGLDASSALALRHPHDVVFEIENGIERIR</sequence>
<feature type="active site" description="Tele-phosphohistidine intermediate" evidence="3">
    <location>
        <position position="17"/>
    </location>
</feature>
<evidence type="ECO:0000256" key="4">
    <source>
        <dbReference type="PIRSR" id="PIRSR613078-2"/>
    </source>
</evidence>
<accession>A0AAW8F0R8</accession>
<keyword evidence="6" id="KW-1185">Reference proteome</keyword>
<dbReference type="PIRSF" id="PIRSF000709">
    <property type="entry name" value="6PFK_2-Ptase"/>
    <property type="match status" value="1"/>
</dbReference>
<dbReference type="InterPro" id="IPR013078">
    <property type="entry name" value="His_Pase_superF_clade-1"/>
</dbReference>
<evidence type="ECO:0000256" key="2">
    <source>
        <dbReference type="ARBA" id="ARBA00023235"/>
    </source>
</evidence>
<evidence type="ECO:0000313" key="6">
    <source>
        <dbReference type="Proteomes" id="UP001244427"/>
    </source>
</evidence>
<gene>
    <name evidence="5" type="ORF">QFZ53_002348</name>
</gene>
<dbReference type="RefSeq" id="WP_292908961.1">
    <property type="nucleotide sequence ID" value="NZ_JAUSXV010000001.1"/>
</dbReference>
<dbReference type="InterPro" id="IPR050275">
    <property type="entry name" value="PGM_Phosphatase"/>
</dbReference>
<dbReference type="Gene3D" id="3.40.50.1240">
    <property type="entry name" value="Phosphoglycerate mutase-like"/>
    <property type="match status" value="1"/>
</dbReference>
<dbReference type="PANTHER" id="PTHR48100">
    <property type="entry name" value="BROAD-SPECIFICITY PHOSPHATASE YOR283W-RELATED"/>
    <property type="match status" value="1"/>
</dbReference>
<dbReference type="PANTHER" id="PTHR48100:SF1">
    <property type="entry name" value="HISTIDINE PHOSPHATASE FAMILY PROTEIN-RELATED"/>
    <property type="match status" value="1"/>
</dbReference>
<dbReference type="InterPro" id="IPR001345">
    <property type="entry name" value="PG/BPGM_mutase_AS"/>
</dbReference>
<dbReference type="GO" id="GO:0005737">
    <property type="term" value="C:cytoplasm"/>
    <property type="evidence" value="ECO:0007669"/>
    <property type="project" value="TreeGrafter"/>
</dbReference>
<keyword evidence="1" id="KW-0324">Glycolysis</keyword>
<protein>
    <submittedName>
        <fullName evidence="5">Broad specificity phosphatase PhoE</fullName>
    </submittedName>
</protein>
<dbReference type="GO" id="GO:0016791">
    <property type="term" value="F:phosphatase activity"/>
    <property type="evidence" value="ECO:0007669"/>
    <property type="project" value="TreeGrafter"/>
</dbReference>
<dbReference type="InterPro" id="IPR029033">
    <property type="entry name" value="His_PPase_superfam"/>
</dbReference>
<feature type="binding site" evidence="4">
    <location>
        <begin position="16"/>
        <end position="23"/>
    </location>
    <ligand>
        <name>substrate</name>
    </ligand>
</feature>
<organism evidence="5 6">
    <name type="scientific">Microbacterium natoriense</name>
    <dbReference type="NCBI Taxonomy" id="284570"/>
    <lineage>
        <taxon>Bacteria</taxon>
        <taxon>Bacillati</taxon>
        <taxon>Actinomycetota</taxon>
        <taxon>Actinomycetes</taxon>
        <taxon>Micrococcales</taxon>
        <taxon>Microbacteriaceae</taxon>
        <taxon>Microbacterium</taxon>
    </lineage>
</organism>
<comment type="caution">
    <text evidence="5">The sequence shown here is derived from an EMBL/GenBank/DDBJ whole genome shotgun (WGS) entry which is preliminary data.</text>
</comment>
<feature type="binding site" evidence="4">
    <location>
        <position position="66"/>
    </location>
    <ligand>
        <name>substrate</name>
    </ligand>
</feature>
<dbReference type="CDD" id="cd07067">
    <property type="entry name" value="HP_PGM_like"/>
    <property type="match status" value="1"/>
</dbReference>